<accession>A0A5B9QXN3</accession>
<dbReference type="EMBL" id="CP042914">
    <property type="protein sequence ID" value="QEG42570.1"/>
    <property type="molecule type" value="Genomic_DNA"/>
</dbReference>
<feature type="chain" id="PRO_5022934037" description="Tll0287-like domain-containing protein" evidence="1">
    <location>
        <begin position="25"/>
        <end position="171"/>
    </location>
</feature>
<evidence type="ECO:0000313" key="3">
    <source>
        <dbReference type="EMBL" id="QEG42570.1"/>
    </source>
</evidence>
<evidence type="ECO:0000259" key="2">
    <source>
        <dbReference type="Pfam" id="PF11845"/>
    </source>
</evidence>
<gene>
    <name evidence="3" type="ORF">UC8_46100</name>
</gene>
<organism evidence="3 4">
    <name type="scientific">Roseimaritima ulvae</name>
    <dbReference type="NCBI Taxonomy" id="980254"/>
    <lineage>
        <taxon>Bacteria</taxon>
        <taxon>Pseudomonadati</taxon>
        <taxon>Planctomycetota</taxon>
        <taxon>Planctomycetia</taxon>
        <taxon>Pirellulales</taxon>
        <taxon>Pirellulaceae</taxon>
        <taxon>Roseimaritima</taxon>
    </lineage>
</organism>
<evidence type="ECO:0000256" key="1">
    <source>
        <dbReference type="SAM" id="SignalP"/>
    </source>
</evidence>
<feature type="signal peptide" evidence="1">
    <location>
        <begin position="1"/>
        <end position="24"/>
    </location>
</feature>
<dbReference type="RefSeq" id="WP_068142004.1">
    <property type="nucleotide sequence ID" value="NZ_CP042914.1"/>
</dbReference>
<proteinExistence type="predicted"/>
<dbReference type="Pfam" id="PF11845">
    <property type="entry name" value="Tll0287-like"/>
    <property type="match status" value="1"/>
</dbReference>
<feature type="domain" description="Tll0287-like" evidence="2">
    <location>
        <begin position="57"/>
        <end position="157"/>
    </location>
</feature>
<name>A0A5B9QXN3_9BACT</name>
<protein>
    <recommendedName>
        <fullName evidence="2">Tll0287-like domain-containing protein</fullName>
    </recommendedName>
</protein>
<sequence length="171" mass="18548" precursor="true">MKTLRVTAASLAVALLWMVSPSAAEQPSDAALERTRETVKMLDNIFKQTIVLVTDKYVEDEDDFAAGSAAVLLFKNVSESGPNKVRLIDATGDPYESENVAKDDFEKAGLKQLKAGKASYEQVVTTDGEARLRVLTAVPVVHKKCIMCHDHYADVPAGQPIGALSYIVPIK</sequence>
<reference evidence="3 4" key="1">
    <citation type="submission" date="2019-08" db="EMBL/GenBank/DDBJ databases">
        <title>Deep-cultivation of Planctomycetes and their phenomic and genomic characterization uncovers novel biology.</title>
        <authorList>
            <person name="Wiegand S."/>
            <person name="Jogler M."/>
            <person name="Boedeker C."/>
            <person name="Pinto D."/>
            <person name="Vollmers J."/>
            <person name="Rivas-Marin E."/>
            <person name="Kohn T."/>
            <person name="Peeters S.H."/>
            <person name="Heuer A."/>
            <person name="Rast P."/>
            <person name="Oberbeckmann S."/>
            <person name="Bunk B."/>
            <person name="Jeske O."/>
            <person name="Meyerdierks A."/>
            <person name="Storesund J.E."/>
            <person name="Kallscheuer N."/>
            <person name="Luecker S."/>
            <person name="Lage O.M."/>
            <person name="Pohl T."/>
            <person name="Merkel B.J."/>
            <person name="Hornburger P."/>
            <person name="Mueller R.-W."/>
            <person name="Bruemmer F."/>
            <person name="Labrenz M."/>
            <person name="Spormann A.M."/>
            <person name="Op den Camp H."/>
            <person name="Overmann J."/>
            <person name="Amann R."/>
            <person name="Jetten M.S.M."/>
            <person name="Mascher T."/>
            <person name="Medema M.H."/>
            <person name="Devos D.P."/>
            <person name="Kaster A.-K."/>
            <person name="Ovreas L."/>
            <person name="Rohde M."/>
            <person name="Galperin M.Y."/>
            <person name="Jogler C."/>
        </authorList>
    </citation>
    <scope>NUCLEOTIDE SEQUENCE [LARGE SCALE GENOMIC DNA]</scope>
    <source>
        <strain evidence="3 4">UC8</strain>
    </source>
</reference>
<dbReference type="InterPro" id="IPR021796">
    <property type="entry name" value="Tll0287-like_dom"/>
</dbReference>
<evidence type="ECO:0000313" key="4">
    <source>
        <dbReference type="Proteomes" id="UP000325286"/>
    </source>
</evidence>
<dbReference type="Proteomes" id="UP000325286">
    <property type="component" value="Chromosome"/>
</dbReference>
<keyword evidence="4" id="KW-1185">Reference proteome</keyword>
<dbReference type="KEGG" id="rul:UC8_46100"/>
<keyword evidence="1" id="KW-0732">Signal</keyword>
<dbReference type="AlphaFoldDB" id="A0A5B9QXN3"/>